<dbReference type="Proteomes" id="UP001305421">
    <property type="component" value="Chromosome"/>
</dbReference>
<evidence type="ECO:0000313" key="3">
    <source>
        <dbReference type="Proteomes" id="UP001305421"/>
    </source>
</evidence>
<evidence type="ECO:0000313" key="2">
    <source>
        <dbReference type="EMBL" id="WNH47204.1"/>
    </source>
</evidence>
<feature type="chain" id="PRO_5045151813" description="Peptidase inhibitor I78 family protein" evidence="1">
    <location>
        <begin position="24"/>
        <end position="100"/>
    </location>
</feature>
<dbReference type="Gene3D" id="3.30.10.10">
    <property type="entry name" value="Trypsin Inhibitor V, subunit A"/>
    <property type="match status" value="1"/>
</dbReference>
<reference evidence="2 3" key="1">
    <citation type="submission" date="2022-12" db="EMBL/GenBank/DDBJ databases">
        <title>Two new species, Stenotrophomonas aracearum and Stenotrophomonas oahuensis, isolated from Anthurium (Araceae family) in Hawaii.</title>
        <authorList>
            <person name="Chunag S.C."/>
            <person name="Dobhal S."/>
            <person name="Alvarez A."/>
            <person name="Arif M."/>
        </authorList>
    </citation>
    <scope>NUCLEOTIDE SEQUENCE [LARGE SCALE GENOMIC DNA]</scope>
    <source>
        <strain evidence="2 3">A5588</strain>
    </source>
</reference>
<accession>A0ABY9YA09</accession>
<dbReference type="RefSeq" id="WP_311181979.1">
    <property type="nucleotide sequence ID" value="NZ_CP115543.1"/>
</dbReference>
<evidence type="ECO:0008006" key="4">
    <source>
        <dbReference type="Google" id="ProtNLM"/>
    </source>
</evidence>
<keyword evidence="3" id="KW-1185">Reference proteome</keyword>
<sequence length="100" mass="10410">MALRSRSLITLVAMATLSLSACATAPGPHITGSGQCHAEPLAWAIGKPADEANMRALLKQSGAGLIDPIGPATITASATRDDRLRVFIDRNNVITAVKCE</sequence>
<protein>
    <recommendedName>
        <fullName evidence="4">Peptidase inhibitor I78 family protein</fullName>
    </recommendedName>
</protein>
<dbReference type="PROSITE" id="PS51257">
    <property type="entry name" value="PROKAR_LIPOPROTEIN"/>
    <property type="match status" value="1"/>
</dbReference>
<gene>
    <name evidence="2" type="ORF">PDM28_10825</name>
</gene>
<proteinExistence type="predicted"/>
<name>A0ABY9YA09_9GAMM</name>
<dbReference type="EMBL" id="CP115543">
    <property type="protein sequence ID" value="WNH47204.1"/>
    <property type="molecule type" value="Genomic_DNA"/>
</dbReference>
<organism evidence="2 3">
    <name type="scientific">Stenotrophomonas aracearum</name>
    <dbReference type="NCBI Taxonomy" id="3003272"/>
    <lineage>
        <taxon>Bacteria</taxon>
        <taxon>Pseudomonadati</taxon>
        <taxon>Pseudomonadota</taxon>
        <taxon>Gammaproteobacteria</taxon>
        <taxon>Lysobacterales</taxon>
        <taxon>Lysobacteraceae</taxon>
        <taxon>Stenotrophomonas</taxon>
    </lineage>
</organism>
<feature type="signal peptide" evidence="1">
    <location>
        <begin position="1"/>
        <end position="23"/>
    </location>
</feature>
<evidence type="ECO:0000256" key="1">
    <source>
        <dbReference type="SAM" id="SignalP"/>
    </source>
</evidence>
<keyword evidence="1" id="KW-0732">Signal</keyword>